<dbReference type="KEGG" id="hsi:BOX17_00785"/>
<gene>
    <name evidence="6" type="ORF">BOX17_00785</name>
</gene>
<organism evidence="6 7">
    <name type="scientific">Halomonas aestuarii</name>
    <dbReference type="NCBI Taxonomy" id="1897729"/>
    <lineage>
        <taxon>Bacteria</taxon>
        <taxon>Pseudomonadati</taxon>
        <taxon>Pseudomonadota</taxon>
        <taxon>Gammaproteobacteria</taxon>
        <taxon>Oceanospirillales</taxon>
        <taxon>Halomonadaceae</taxon>
        <taxon>Halomonas</taxon>
    </lineage>
</organism>
<keyword evidence="7" id="KW-1185">Reference proteome</keyword>
<dbReference type="InterPro" id="IPR005119">
    <property type="entry name" value="LysR_subst-bd"/>
</dbReference>
<dbReference type="Gene3D" id="3.40.190.290">
    <property type="match status" value="1"/>
</dbReference>
<dbReference type="InterPro" id="IPR036390">
    <property type="entry name" value="WH_DNA-bd_sf"/>
</dbReference>
<evidence type="ECO:0000313" key="6">
    <source>
        <dbReference type="EMBL" id="APE29618.1"/>
    </source>
</evidence>
<dbReference type="AlphaFoldDB" id="A0A1J0VCA1"/>
<sequence length="295" mass="32720">MDRLAVMRAFCRIVERGSFARAAEDLGVSPGLLSRDTKRLEQHLGCTLLTRTTRRMALTEQGRLYYEESRRLLEEVEQVEERVREHTDRVRGRLRINAPQSFGLMVLSPLLPGFMERYSEVEVSLALEDRVIDMVEGGFDLSIRVRAILPDSSLIARRIAPVHQRLFASPAYLAAHGTPQRPEELASHEAVSYLLADDASHWPLQGPGGAVSVPCPARLEVGSSLMLRDMLIAGRGIGALPDFISDRAEAAGQLVRVLPAFELPTRQVYAVTASRLGTDAKTLAFLDHLKERLGS</sequence>
<dbReference type="SUPFAM" id="SSF53850">
    <property type="entry name" value="Periplasmic binding protein-like II"/>
    <property type="match status" value="1"/>
</dbReference>
<evidence type="ECO:0000259" key="5">
    <source>
        <dbReference type="PROSITE" id="PS50931"/>
    </source>
</evidence>
<dbReference type="InterPro" id="IPR000847">
    <property type="entry name" value="LysR_HTH_N"/>
</dbReference>
<comment type="similarity">
    <text evidence="1">Belongs to the LysR transcriptional regulatory family.</text>
</comment>
<keyword evidence="3" id="KW-0238">DNA-binding</keyword>
<dbReference type="EMBL" id="CP018139">
    <property type="protein sequence ID" value="APE29618.1"/>
    <property type="molecule type" value="Genomic_DNA"/>
</dbReference>
<dbReference type="PROSITE" id="PS50931">
    <property type="entry name" value="HTH_LYSR"/>
    <property type="match status" value="1"/>
</dbReference>
<dbReference type="PANTHER" id="PTHR30537">
    <property type="entry name" value="HTH-TYPE TRANSCRIPTIONAL REGULATOR"/>
    <property type="match status" value="1"/>
</dbReference>
<proteinExistence type="inferred from homology"/>
<name>A0A1J0VCA1_9GAMM</name>
<keyword evidence="4" id="KW-0804">Transcription</keyword>
<dbReference type="GO" id="GO:0003700">
    <property type="term" value="F:DNA-binding transcription factor activity"/>
    <property type="evidence" value="ECO:0007669"/>
    <property type="project" value="InterPro"/>
</dbReference>
<dbReference type="FunFam" id="1.10.10.10:FF:000001">
    <property type="entry name" value="LysR family transcriptional regulator"/>
    <property type="match status" value="1"/>
</dbReference>
<dbReference type="GO" id="GO:0003677">
    <property type="term" value="F:DNA binding"/>
    <property type="evidence" value="ECO:0007669"/>
    <property type="project" value="UniProtKB-KW"/>
</dbReference>
<dbReference type="Pfam" id="PF03466">
    <property type="entry name" value="LysR_substrate"/>
    <property type="match status" value="1"/>
</dbReference>
<evidence type="ECO:0000256" key="1">
    <source>
        <dbReference type="ARBA" id="ARBA00009437"/>
    </source>
</evidence>
<evidence type="ECO:0000256" key="4">
    <source>
        <dbReference type="ARBA" id="ARBA00023163"/>
    </source>
</evidence>
<accession>A0A1J0VCA1</accession>
<dbReference type="PANTHER" id="PTHR30537:SF5">
    <property type="entry name" value="HTH-TYPE TRANSCRIPTIONAL ACTIVATOR TTDR-RELATED"/>
    <property type="match status" value="1"/>
</dbReference>
<evidence type="ECO:0000313" key="7">
    <source>
        <dbReference type="Proteomes" id="UP000181985"/>
    </source>
</evidence>
<feature type="domain" description="HTH lysR-type" evidence="5">
    <location>
        <begin position="1"/>
        <end position="59"/>
    </location>
</feature>
<keyword evidence="2" id="KW-0805">Transcription regulation</keyword>
<dbReference type="CDD" id="cd08422">
    <property type="entry name" value="PBP2_CrgA_like"/>
    <property type="match status" value="1"/>
</dbReference>
<dbReference type="InterPro" id="IPR058163">
    <property type="entry name" value="LysR-type_TF_proteobact-type"/>
</dbReference>
<dbReference type="Proteomes" id="UP000181985">
    <property type="component" value="Chromosome"/>
</dbReference>
<dbReference type="SUPFAM" id="SSF46785">
    <property type="entry name" value="Winged helix' DNA-binding domain"/>
    <property type="match status" value="1"/>
</dbReference>
<evidence type="ECO:0000256" key="3">
    <source>
        <dbReference type="ARBA" id="ARBA00023125"/>
    </source>
</evidence>
<protein>
    <submittedName>
        <fullName evidence="6">LysR family transcriptional regulator</fullName>
    </submittedName>
</protein>
<reference evidence="7" key="1">
    <citation type="submission" date="2016-11" db="EMBL/GenBank/DDBJ databases">
        <title>Halolamina sediminis sp. nov., an extremely halophilic archaeon isolated from solar salt.</title>
        <authorList>
            <person name="Koh H.-W."/>
            <person name="Rani S."/>
            <person name="Park S.-J."/>
        </authorList>
    </citation>
    <scope>NUCLEOTIDE SEQUENCE [LARGE SCALE GENOMIC DNA]</scope>
    <source>
        <strain evidence="7">Hb3</strain>
    </source>
</reference>
<dbReference type="Gene3D" id="1.10.10.10">
    <property type="entry name" value="Winged helix-like DNA-binding domain superfamily/Winged helix DNA-binding domain"/>
    <property type="match status" value="1"/>
</dbReference>
<evidence type="ECO:0000256" key="2">
    <source>
        <dbReference type="ARBA" id="ARBA00023015"/>
    </source>
</evidence>
<dbReference type="Pfam" id="PF00126">
    <property type="entry name" value="HTH_1"/>
    <property type="match status" value="1"/>
</dbReference>
<dbReference type="InterPro" id="IPR036388">
    <property type="entry name" value="WH-like_DNA-bd_sf"/>
</dbReference>